<dbReference type="Proteomes" id="UP000325672">
    <property type="component" value="Unassembled WGS sequence"/>
</dbReference>
<dbReference type="OrthoDB" id="5139510at2759"/>
<dbReference type="SUPFAM" id="SSF52047">
    <property type="entry name" value="RNI-like"/>
    <property type="match status" value="1"/>
</dbReference>
<evidence type="ECO:0000313" key="1">
    <source>
        <dbReference type="EMBL" id="KAE8138640.1"/>
    </source>
</evidence>
<organism evidence="1 2">
    <name type="scientific">Aspergillus pseudotamarii</name>
    <dbReference type="NCBI Taxonomy" id="132259"/>
    <lineage>
        <taxon>Eukaryota</taxon>
        <taxon>Fungi</taxon>
        <taxon>Dikarya</taxon>
        <taxon>Ascomycota</taxon>
        <taxon>Pezizomycotina</taxon>
        <taxon>Eurotiomycetes</taxon>
        <taxon>Eurotiomycetidae</taxon>
        <taxon>Eurotiales</taxon>
        <taxon>Aspergillaceae</taxon>
        <taxon>Aspergillus</taxon>
        <taxon>Aspergillus subgen. Circumdati</taxon>
    </lineage>
</organism>
<sequence length="282" mass="32554">MLSSNLQSPGFFLRDIVEQIDMLSLQSLTLCGVYRQSTSTEASVLLEPKKYRAAKFTSLRLSDYEETPEATQQLINWPESLVHFRFDSSYNNPFYMDLPILSEWLAIHKHTLKSINIGYLPFGGNELLQASGFPKLEVLTLSRWQLGGWPRYATEKLAFSISHADILLGPNLHTFILDFSIYGQHSEAWTDFGEQEEHWVTPFAEAAIERKAALRKIDIVFKPSYKKSTEGQGYPWDRMDRIRDEIQLHGLVLEYNKPCLTKEKWLQPLRENPYAYQTPAEG</sequence>
<dbReference type="RefSeq" id="XP_031914703.1">
    <property type="nucleotide sequence ID" value="XM_032059683.1"/>
</dbReference>
<dbReference type="AlphaFoldDB" id="A0A5N6SY14"/>
<evidence type="ECO:0008006" key="3">
    <source>
        <dbReference type="Google" id="ProtNLM"/>
    </source>
</evidence>
<accession>A0A5N6SY14</accession>
<name>A0A5N6SY14_ASPPS</name>
<gene>
    <name evidence="1" type="ORF">BDV38DRAFT_281941</name>
</gene>
<dbReference type="EMBL" id="ML743570">
    <property type="protein sequence ID" value="KAE8138640.1"/>
    <property type="molecule type" value="Genomic_DNA"/>
</dbReference>
<proteinExistence type="predicted"/>
<reference evidence="1 2" key="1">
    <citation type="submission" date="2019-04" db="EMBL/GenBank/DDBJ databases">
        <title>Friends and foes A comparative genomics study of 23 Aspergillus species from section Flavi.</title>
        <authorList>
            <consortium name="DOE Joint Genome Institute"/>
            <person name="Kjaerbolling I."/>
            <person name="Vesth T."/>
            <person name="Frisvad J.C."/>
            <person name="Nybo J.L."/>
            <person name="Theobald S."/>
            <person name="Kildgaard S."/>
            <person name="Isbrandt T."/>
            <person name="Kuo A."/>
            <person name="Sato A."/>
            <person name="Lyhne E.K."/>
            <person name="Kogle M.E."/>
            <person name="Wiebenga A."/>
            <person name="Kun R.S."/>
            <person name="Lubbers R.J."/>
            <person name="Makela M.R."/>
            <person name="Barry K."/>
            <person name="Chovatia M."/>
            <person name="Clum A."/>
            <person name="Daum C."/>
            <person name="Haridas S."/>
            <person name="He G."/>
            <person name="LaButti K."/>
            <person name="Lipzen A."/>
            <person name="Mondo S."/>
            <person name="Riley R."/>
            <person name="Salamov A."/>
            <person name="Simmons B.A."/>
            <person name="Magnuson J.K."/>
            <person name="Henrissat B."/>
            <person name="Mortensen U.H."/>
            <person name="Larsen T.O."/>
            <person name="Devries R.P."/>
            <person name="Grigoriev I.V."/>
            <person name="Machida M."/>
            <person name="Baker S.E."/>
            <person name="Andersen M.R."/>
        </authorList>
    </citation>
    <scope>NUCLEOTIDE SEQUENCE [LARGE SCALE GENOMIC DNA]</scope>
    <source>
        <strain evidence="1 2">CBS 117625</strain>
    </source>
</reference>
<evidence type="ECO:0000313" key="2">
    <source>
        <dbReference type="Proteomes" id="UP000325672"/>
    </source>
</evidence>
<protein>
    <recommendedName>
        <fullName evidence="3">F-box domain-containing protein</fullName>
    </recommendedName>
</protein>
<dbReference type="GeneID" id="43643893"/>
<keyword evidence="2" id="KW-1185">Reference proteome</keyword>